<evidence type="ECO:0000313" key="3">
    <source>
        <dbReference type="Proteomes" id="UP000318478"/>
    </source>
</evidence>
<dbReference type="InterPro" id="IPR013320">
    <property type="entry name" value="ConA-like_dom_sf"/>
</dbReference>
<dbReference type="RefSeq" id="WP_146586884.1">
    <property type="nucleotide sequence ID" value="NZ_SJPO01000005.1"/>
</dbReference>
<keyword evidence="1" id="KW-0732">Signal</keyword>
<accession>A0A5C5YPJ8</accession>
<dbReference type="PROSITE" id="PS00018">
    <property type="entry name" value="EF_HAND_1"/>
    <property type="match status" value="1"/>
</dbReference>
<evidence type="ECO:0000313" key="2">
    <source>
        <dbReference type="EMBL" id="TWT76825.1"/>
    </source>
</evidence>
<comment type="caution">
    <text evidence="2">The sequence shown here is derived from an EMBL/GenBank/DDBJ whole genome shotgun (WGS) entry which is preliminary data.</text>
</comment>
<keyword evidence="3" id="KW-1185">Reference proteome</keyword>
<dbReference type="Gene3D" id="2.60.120.200">
    <property type="match status" value="1"/>
</dbReference>
<dbReference type="OrthoDB" id="252303at2"/>
<feature type="chain" id="PRO_5022788246" description="PEP-CTERM protein-sorting domain-containing protein" evidence="1">
    <location>
        <begin position="32"/>
        <end position="505"/>
    </location>
</feature>
<feature type="signal peptide" evidence="1">
    <location>
        <begin position="1"/>
        <end position="31"/>
    </location>
</feature>
<dbReference type="SUPFAM" id="SSF49899">
    <property type="entry name" value="Concanavalin A-like lectins/glucanases"/>
    <property type="match status" value="1"/>
</dbReference>
<evidence type="ECO:0008006" key="4">
    <source>
        <dbReference type="Google" id="ProtNLM"/>
    </source>
</evidence>
<dbReference type="InterPro" id="IPR018247">
    <property type="entry name" value="EF_Hand_1_Ca_BS"/>
</dbReference>
<protein>
    <recommendedName>
        <fullName evidence="4">PEP-CTERM protein-sorting domain-containing protein</fullName>
    </recommendedName>
</protein>
<dbReference type="AlphaFoldDB" id="A0A5C5YPJ8"/>
<dbReference type="EMBL" id="SJPO01000005">
    <property type="protein sequence ID" value="TWT76825.1"/>
    <property type="molecule type" value="Genomic_DNA"/>
</dbReference>
<organism evidence="2 3">
    <name type="scientific">Posidoniimonas polymericola</name>
    <dbReference type="NCBI Taxonomy" id="2528002"/>
    <lineage>
        <taxon>Bacteria</taxon>
        <taxon>Pseudomonadati</taxon>
        <taxon>Planctomycetota</taxon>
        <taxon>Planctomycetia</taxon>
        <taxon>Pirellulales</taxon>
        <taxon>Lacipirellulaceae</taxon>
        <taxon>Posidoniimonas</taxon>
    </lineage>
</organism>
<dbReference type="Pfam" id="PF13385">
    <property type="entry name" value="Laminin_G_3"/>
    <property type="match status" value="1"/>
</dbReference>
<evidence type="ECO:0000256" key="1">
    <source>
        <dbReference type="SAM" id="SignalP"/>
    </source>
</evidence>
<reference evidence="2 3" key="1">
    <citation type="submission" date="2019-02" db="EMBL/GenBank/DDBJ databases">
        <title>Deep-cultivation of Planctomycetes and their phenomic and genomic characterization uncovers novel biology.</title>
        <authorList>
            <person name="Wiegand S."/>
            <person name="Jogler M."/>
            <person name="Boedeker C."/>
            <person name="Pinto D."/>
            <person name="Vollmers J."/>
            <person name="Rivas-Marin E."/>
            <person name="Kohn T."/>
            <person name="Peeters S.H."/>
            <person name="Heuer A."/>
            <person name="Rast P."/>
            <person name="Oberbeckmann S."/>
            <person name="Bunk B."/>
            <person name="Jeske O."/>
            <person name="Meyerdierks A."/>
            <person name="Storesund J.E."/>
            <person name="Kallscheuer N."/>
            <person name="Luecker S."/>
            <person name="Lage O.M."/>
            <person name="Pohl T."/>
            <person name="Merkel B.J."/>
            <person name="Hornburger P."/>
            <person name="Mueller R.-W."/>
            <person name="Bruemmer F."/>
            <person name="Labrenz M."/>
            <person name="Spormann A.M."/>
            <person name="Op Den Camp H."/>
            <person name="Overmann J."/>
            <person name="Amann R."/>
            <person name="Jetten M.S.M."/>
            <person name="Mascher T."/>
            <person name="Medema M.H."/>
            <person name="Devos D.P."/>
            <person name="Kaster A.-K."/>
            <person name="Ovreas L."/>
            <person name="Rohde M."/>
            <person name="Galperin M.Y."/>
            <person name="Jogler C."/>
        </authorList>
    </citation>
    <scope>NUCLEOTIDE SEQUENCE [LARGE SCALE GENOMIC DNA]</scope>
    <source>
        <strain evidence="2 3">Pla123a</strain>
    </source>
</reference>
<name>A0A5C5YPJ8_9BACT</name>
<sequence precursor="true">MTIQSFRSRAARLTLAVTASAAILAAGSSQANTVAYWRFEDGSAGANVVHLAGDDAGNTYSADIADVSGNGNDLSAWITAGCCGFGYRDDTPVGQIAATGETNNLSIQNTGGGPGMFTGATGIQTIAPAAFTIEASFKPENGGFRTIVGRDSQGAATSNGDLAAVYFQITPANELAFKFTDQAGIFHEAISAPDTIQGYNFPNSADGTWYHAAGVSDGSTISLYLADAQQNTGYQLVAELDLTASGSTNTALTSGAGDGGDWDAGNWTVGRGMYAGGHGDRFYGFIDEVRISDDAVAMSDFLHFGALANLTLEVNTTSGAVTIRNTSPVAVDLDYYEVTSASGALSTAGWDSLEDQGVTGSLDGDFNADGTVDAADYTVYRDGLGTTYAEGDYTAWANNYGRTLAPGDDTWTEAGGSDANLLSELLLNADGTTLAPGASLSLGNGFSTGGLQDLAFSYGKPGVNLFAGAVSYVSSASAATAAPEPFAGTLLAAGMMMIVGRRRQR</sequence>
<gene>
    <name evidence="2" type="ORF">Pla123a_22480</name>
</gene>
<proteinExistence type="predicted"/>
<dbReference type="Proteomes" id="UP000318478">
    <property type="component" value="Unassembled WGS sequence"/>
</dbReference>